<accession>A0AC34GKV7</accession>
<dbReference type="WBParaSite" id="ES5_v2.g30309.t1">
    <property type="protein sequence ID" value="ES5_v2.g30309.t1"/>
    <property type="gene ID" value="ES5_v2.g30309"/>
</dbReference>
<evidence type="ECO:0000313" key="2">
    <source>
        <dbReference type="WBParaSite" id="ES5_v2.g30309.t1"/>
    </source>
</evidence>
<proteinExistence type="predicted"/>
<sequence length="71" mass="8202">MEAEVSQVPEEIQFDMDEKTFILWQRIKAQNEYLATIIQLNETSKSVNSEHSEFQLLSTSTVPSEHDETLS</sequence>
<organism evidence="1 2">
    <name type="scientific">Panagrolaimus sp. ES5</name>
    <dbReference type="NCBI Taxonomy" id="591445"/>
    <lineage>
        <taxon>Eukaryota</taxon>
        <taxon>Metazoa</taxon>
        <taxon>Ecdysozoa</taxon>
        <taxon>Nematoda</taxon>
        <taxon>Chromadorea</taxon>
        <taxon>Rhabditida</taxon>
        <taxon>Tylenchina</taxon>
        <taxon>Panagrolaimomorpha</taxon>
        <taxon>Panagrolaimoidea</taxon>
        <taxon>Panagrolaimidae</taxon>
        <taxon>Panagrolaimus</taxon>
    </lineage>
</organism>
<dbReference type="Proteomes" id="UP000887579">
    <property type="component" value="Unplaced"/>
</dbReference>
<reference evidence="2" key="1">
    <citation type="submission" date="2022-11" db="UniProtKB">
        <authorList>
            <consortium name="WormBaseParasite"/>
        </authorList>
    </citation>
    <scope>IDENTIFICATION</scope>
</reference>
<name>A0AC34GKV7_9BILA</name>
<protein>
    <submittedName>
        <fullName evidence="2">Uncharacterized protein</fullName>
    </submittedName>
</protein>
<evidence type="ECO:0000313" key="1">
    <source>
        <dbReference type="Proteomes" id="UP000887579"/>
    </source>
</evidence>